<evidence type="ECO:0000313" key="6">
    <source>
        <dbReference type="EMBL" id="KGM97990.1"/>
    </source>
</evidence>
<accession>A0A0A0IEE7</accession>
<evidence type="ECO:0000256" key="2">
    <source>
        <dbReference type="ARBA" id="ARBA00022692"/>
    </source>
</evidence>
<name>A0A0A0IEE7_CLONO</name>
<dbReference type="OrthoDB" id="9806785at2"/>
<dbReference type="PANTHER" id="PTHR10361:SF28">
    <property type="entry name" value="P3 PROTEIN-RELATED"/>
    <property type="match status" value="1"/>
</dbReference>
<feature type="transmembrane region" description="Helical" evidence="5">
    <location>
        <begin position="230"/>
        <end position="251"/>
    </location>
</feature>
<proteinExistence type="predicted"/>
<feature type="transmembrane region" description="Helical" evidence="5">
    <location>
        <begin position="105"/>
        <end position="127"/>
    </location>
</feature>
<keyword evidence="4 5" id="KW-0472">Membrane</keyword>
<comment type="caution">
    <text evidence="6">The sequence shown here is derived from an EMBL/GenBank/DDBJ whole genome shotgun (WGS) entry which is preliminary data.</text>
</comment>
<feature type="transmembrane region" description="Helical" evidence="5">
    <location>
        <begin position="76"/>
        <end position="99"/>
    </location>
</feature>
<feature type="transmembrane region" description="Helical" evidence="5">
    <location>
        <begin position="164"/>
        <end position="185"/>
    </location>
</feature>
<sequence>MKYFYKVSDFAGRYLALLVIITAGCSLLKPELFLPLGKVKILGQSITSLLLGLIMFGVGLTLNLKDFKVVFTRPKEVLIGCLAQFTVMPLVAFFIARTFSLDPFLAVGLVLLGTSPGGTASNVMTFLAKGDVSLSVAMTMVSTLVAPILTPVLTYLLAGQWVEVNMMSMLVSILQVVVVPVALGIIAHRFVTKNSEVLDKILVLTSVLSVLFIIAVSVAPNSKSLVKSGFIVIAAVCLHNWLGFVIGYVIAKMSGMNDRKRRAVSIEVGLQNSALAVGLGAQFQNPICLLPAIVAMVVHQISGSILASFFTKKDFDVKVENNEELANV</sequence>
<comment type="subcellular location">
    <subcellularLocation>
        <location evidence="1">Membrane</location>
        <topology evidence="1">Multi-pass membrane protein</topology>
    </subcellularLocation>
</comment>
<dbReference type="Proteomes" id="UP000030012">
    <property type="component" value="Unassembled WGS sequence"/>
</dbReference>
<feature type="transmembrane region" description="Helical" evidence="5">
    <location>
        <begin position="134"/>
        <end position="158"/>
    </location>
</feature>
<dbReference type="Gene3D" id="1.20.1530.20">
    <property type="match status" value="1"/>
</dbReference>
<evidence type="ECO:0000256" key="4">
    <source>
        <dbReference type="ARBA" id="ARBA00023136"/>
    </source>
</evidence>
<reference evidence="6 7" key="1">
    <citation type="submission" date="2014-01" db="EMBL/GenBank/DDBJ databases">
        <title>Plasmidome dynamics in the species complex Clostridium novyi sensu lato converts strains of independent lineages into distinctly different pathogens.</title>
        <authorList>
            <person name="Skarin H."/>
            <person name="Segerman B."/>
        </authorList>
    </citation>
    <scope>NUCLEOTIDE SEQUENCE [LARGE SCALE GENOMIC DNA]</scope>
    <source>
        <strain evidence="6 7">4552</strain>
    </source>
</reference>
<evidence type="ECO:0000256" key="1">
    <source>
        <dbReference type="ARBA" id="ARBA00004141"/>
    </source>
</evidence>
<dbReference type="PANTHER" id="PTHR10361">
    <property type="entry name" value="SODIUM-BILE ACID COTRANSPORTER"/>
    <property type="match status" value="1"/>
</dbReference>
<gene>
    <name evidence="6" type="ORF">Z968_01315</name>
</gene>
<keyword evidence="2 5" id="KW-0812">Transmembrane</keyword>
<evidence type="ECO:0000256" key="3">
    <source>
        <dbReference type="ARBA" id="ARBA00022989"/>
    </source>
</evidence>
<dbReference type="AlphaFoldDB" id="A0A0A0IEE7"/>
<dbReference type="GO" id="GO:0016020">
    <property type="term" value="C:membrane"/>
    <property type="evidence" value="ECO:0007669"/>
    <property type="project" value="UniProtKB-SubCell"/>
</dbReference>
<feature type="transmembrane region" description="Helical" evidence="5">
    <location>
        <begin position="197"/>
        <end position="218"/>
    </location>
</feature>
<evidence type="ECO:0000256" key="5">
    <source>
        <dbReference type="SAM" id="Phobius"/>
    </source>
</evidence>
<dbReference type="Pfam" id="PF01758">
    <property type="entry name" value="SBF"/>
    <property type="match status" value="1"/>
</dbReference>
<feature type="transmembrane region" description="Helical" evidence="5">
    <location>
        <begin position="12"/>
        <end position="29"/>
    </location>
</feature>
<protein>
    <submittedName>
        <fullName evidence="6">Sodium transporter</fullName>
    </submittedName>
</protein>
<dbReference type="InterPro" id="IPR004710">
    <property type="entry name" value="Bilac:Na_transpt"/>
</dbReference>
<dbReference type="PROSITE" id="PS51257">
    <property type="entry name" value="PROKAR_LIPOPROTEIN"/>
    <property type="match status" value="1"/>
</dbReference>
<dbReference type="InterPro" id="IPR002657">
    <property type="entry name" value="BilAc:Na_symport/Acr3"/>
</dbReference>
<dbReference type="InterPro" id="IPR038770">
    <property type="entry name" value="Na+/solute_symporter_sf"/>
</dbReference>
<feature type="transmembrane region" description="Helical" evidence="5">
    <location>
        <begin position="41"/>
        <end position="64"/>
    </location>
</feature>
<dbReference type="RefSeq" id="WP_039252288.1">
    <property type="nucleotide sequence ID" value="NZ_JENJ01000004.1"/>
</dbReference>
<organism evidence="6 7">
    <name type="scientific">Clostridium novyi A str. 4552</name>
    <dbReference type="NCBI Taxonomy" id="1444289"/>
    <lineage>
        <taxon>Bacteria</taxon>
        <taxon>Bacillati</taxon>
        <taxon>Bacillota</taxon>
        <taxon>Clostridia</taxon>
        <taxon>Eubacteriales</taxon>
        <taxon>Clostridiaceae</taxon>
        <taxon>Clostridium</taxon>
    </lineage>
</organism>
<evidence type="ECO:0000313" key="7">
    <source>
        <dbReference type="Proteomes" id="UP000030012"/>
    </source>
</evidence>
<keyword evidence="3 5" id="KW-1133">Transmembrane helix</keyword>
<dbReference type="EMBL" id="JENJ01000004">
    <property type="protein sequence ID" value="KGM97990.1"/>
    <property type="molecule type" value="Genomic_DNA"/>
</dbReference>